<dbReference type="GO" id="GO:0004565">
    <property type="term" value="F:beta-galactosidase activity"/>
    <property type="evidence" value="ECO:0007669"/>
    <property type="project" value="UniProtKB-EC"/>
</dbReference>
<dbReference type="PANTHER" id="PTHR36447:SF2">
    <property type="entry name" value="BETA-GALACTOSIDASE YESZ"/>
    <property type="match status" value="1"/>
</dbReference>
<organism evidence="14 15">
    <name type="scientific">Candidatus Eisenbergiella pullistercoris</name>
    <dbReference type="NCBI Taxonomy" id="2838555"/>
    <lineage>
        <taxon>Bacteria</taxon>
        <taxon>Bacillati</taxon>
        <taxon>Bacillota</taxon>
        <taxon>Clostridia</taxon>
        <taxon>Lachnospirales</taxon>
        <taxon>Lachnospiraceae</taxon>
        <taxon>Eisenbergiella</taxon>
    </lineage>
</organism>
<dbReference type="GO" id="GO:0046872">
    <property type="term" value="F:metal ion binding"/>
    <property type="evidence" value="ECO:0007669"/>
    <property type="project" value="UniProtKB-KW"/>
</dbReference>
<feature type="binding site" evidence="10">
    <location>
        <position position="112"/>
    </location>
    <ligand>
        <name>substrate</name>
    </ligand>
</feature>
<dbReference type="InterPro" id="IPR013738">
    <property type="entry name" value="Beta_galactosidase_Trimer"/>
</dbReference>
<dbReference type="PANTHER" id="PTHR36447">
    <property type="entry name" value="BETA-GALACTOSIDASE GANA"/>
    <property type="match status" value="1"/>
</dbReference>
<keyword evidence="6" id="KW-0862">Zinc</keyword>
<keyword evidence="7 8" id="KW-0326">Glycosidase</keyword>
<evidence type="ECO:0000256" key="8">
    <source>
        <dbReference type="PIRNR" id="PIRNR001084"/>
    </source>
</evidence>
<dbReference type="SUPFAM" id="SSF51445">
    <property type="entry name" value="(Trans)glycosidases"/>
    <property type="match status" value="1"/>
</dbReference>
<evidence type="ECO:0000256" key="6">
    <source>
        <dbReference type="ARBA" id="ARBA00022833"/>
    </source>
</evidence>
<evidence type="ECO:0000256" key="5">
    <source>
        <dbReference type="ARBA" id="ARBA00022801"/>
    </source>
</evidence>
<dbReference type="Gene3D" id="2.60.40.1180">
    <property type="entry name" value="Golgi alpha-mannosidase II"/>
    <property type="match status" value="1"/>
</dbReference>
<comment type="similarity">
    <text evidence="2 8">Belongs to the glycosyl hydrolase 42 family.</text>
</comment>
<evidence type="ECO:0000256" key="7">
    <source>
        <dbReference type="ARBA" id="ARBA00023295"/>
    </source>
</evidence>
<dbReference type="Proteomes" id="UP000824007">
    <property type="component" value="Unassembled WGS sequence"/>
</dbReference>
<dbReference type="Pfam" id="PF08532">
    <property type="entry name" value="Glyco_hydro_42M"/>
    <property type="match status" value="1"/>
</dbReference>
<protein>
    <recommendedName>
        <fullName evidence="3 8">Beta-galactosidase</fullName>
        <shortName evidence="8">Beta-gal</shortName>
        <ecNumber evidence="3 8">3.2.1.23</ecNumber>
    </recommendedName>
</protein>
<evidence type="ECO:0000259" key="11">
    <source>
        <dbReference type="Pfam" id="PF02449"/>
    </source>
</evidence>
<dbReference type="Pfam" id="PF08533">
    <property type="entry name" value="Glyco_hydro_42C"/>
    <property type="match status" value="1"/>
</dbReference>
<comment type="catalytic activity">
    <reaction evidence="1 8">
        <text>Hydrolysis of terminal non-reducing beta-D-galactose residues in beta-D-galactosides.</text>
        <dbReference type="EC" id="3.2.1.23"/>
    </reaction>
</comment>
<evidence type="ECO:0000313" key="14">
    <source>
        <dbReference type="EMBL" id="HIY59874.1"/>
    </source>
</evidence>
<dbReference type="Gene3D" id="3.40.50.880">
    <property type="match status" value="1"/>
</dbReference>
<dbReference type="GO" id="GO:0009341">
    <property type="term" value="C:beta-galactosidase complex"/>
    <property type="evidence" value="ECO:0007669"/>
    <property type="project" value="InterPro"/>
</dbReference>
<evidence type="ECO:0000256" key="4">
    <source>
        <dbReference type="ARBA" id="ARBA00022723"/>
    </source>
</evidence>
<dbReference type="AlphaFoldDB" id="A0A9D2C6I3"/>
<dbReference type="CDD" id="cd03143">
    <property type="entry name" value="A4_beta-galactosidase_middle_domain"/>
    <property type="match status" value="1"/>
</dbReference>
<comment type="caution">
    <text evidence="14">The sequence shown here is derived from an EMBL/GenBank/DDBJ whole genome shotgun (WGS) entry which is preliminary data.</text>
</comment>
<evidence type="ECO:0000256" key="9">
    <source>
        <dbReference type="PIRSR" id="PIRSR001084-1"/>
    </source>
</evidence>
<gene>
    <name evidence="14" type="ORF">H9831_04205</name>
</gene>
<reference evidence="14" key="2">
    <citation type="submission" date="2021-04" db="EMBL/GenBank/DDBJ databases">
        <authorList>
            <person name="Gilroy R."/>
        </authorList>
    </citation>
    <scope>NUCLEOTIDE SEQUENCE</scope>
    <source>
        <strain evidence="14">ChiSxjej3B15-24422</strain>
    </source>
</reference>
<dbReference type="PIRSF" id="PIRSF001084">
    <property type="entry name" value="B-galactosidase"/>
    <property type="match status" value="1"/>
</dbReference>
<feature type="active site" description="Proton donor" evidence="9">
    <location>
        <position position="151"/>
    </location>
</feature>
<sequence>MREIINGNSLTLGTCYYPEHWDRSLWREDLDRMLEAGIRVIRIAEFAWNKIEPREGEYTYEFFDSFLDVVEETPMKVIFCTPTATPPAWLAEEYPEILNAGMDGTLYRHGSRRHYNYNSAIYQRFAANITEKSAAHYGPRPCVIGWQIDNELNCETSEFYSDSDTVAFREFLKKKYGTIEALNEAWGTVFWNQTYTAWSEVYVPQTTVSNSTNPHRVLDYLRFISDSACRFAGLQAEIIRKYKKPDDFITTNGLFGNLDNHRMTEESLDFITYDSYPNFAYCLDDYKEKDLLKDRKWSRNLTETRAISPNFGIMEQQSGANGWNTRMEAPTPRPGQMTLWTMQSIAHGADYVSYFRWRTCTVGTEIYWHGILDYSGRENRRLRELRDIHHRLEGLQEVAGSVYEAKVGILKDYDNIWDAQLDKWHERVDRESLKNLFAAAQLTHTPVDFVYLTERTGLSDLRKYEVLFYPHAVILTKERMALLEAYVREGGKLVMGCRTGYKDMSGRCVMDYLPGLAAELAGTDIPEYSFVAPDDGKVCADWDGERIEAAVFNDILAPVGENAEVLAVYADSYYAGEPALIRNRFGKGEAYYFGGAFSLEAAKAFLRRLGAAQPYAELLDVPEGCEIAVRRKPVTENGAAGGAAAAGETAGEGAAWLFVLNYQHEPVQITLKRPMQELTCGKLEEGTVTLEKFGVKVYRIS</sequence>
<evidence type="ECO:0000256" key="10">
    <source>
        <dbReference type="PIRSR" id="PIRSR001084-2"/>
    </source>
</evidence>
<evidence type="ECO:0000256" key="3">
    <source>
        <dbReference type="ARBA" id="ARBA00012756"/>
    </source>
</evidence>
<dbReference type="EMBL" id="DXDD01000051">
    <property type="protein sequence ID" value="HIY59874.1"/>
    <property type="molecule type" value="Genomic_DNA"/>
</dbReference>
<reference evidence="14" key="1">
    <citation type="journal article" date="2021" name="PeerJ">
        <title>Extensive microbial diversity within the chicken gut microbiome revealed by metagenomics and culture.</title>
        <authorList>
            <person name="Gilroy R."/>
            <person name="Ravi A."/>
            <person name="Getino M."/>
            <person name="Pursley I."/>
            <person name="Horton D.L."/>
            <person name="Alikhan N.F."/>
            <person name="Baker D."/>
            <person name="Gharbi K."/>
            <person name="Hall N."/>
            <person name="Watson M."/>
            <person name="Adriaenssens E.M."/>
            <person name="Foster-Nyarko E."/>
            <person name="Jarju S."/>
            <person name="Secka A."/>
            <person name="Antonio M."/>
            <person name="Oren A."/>
            <person name="Chaudhuri R.R."/>
            <person name="La Ragione R."/>
            <person name="Hildebrand F."/>
            <person name="Pallen M.J."/>
        </authorList>
    </citation>
    <scope>NUCLEOTIDE SEQUENCE</scope>
    <source>
        <strain evidence="14">ChiSxjej3B15-24422</strain>
    </source>
</reference>
<evidence type="ECO:0000259" key="13">
    <source>
        <dbReference type="Pfam" id="PF08533"/>
    </source>
</evidence>
<evidence type="ECO:0000259" key="12">
    <source>
        <dbReference type="Pfam" id="PF08532"/>
    </source>
</evidence>
<keyword evidence="4" id="KW-0479">Metal-binding</keyword>
<feature type="domain" description="Beta-galactosidase trimerisation" evidence="12">
    <location>
        <begin position="405"/>
        <end position="611"/>
    </location>
</feature>
<evidence type="ECO:0000256" key="1">
    <source>
        <dbReference type="ARBA" id="ARBA00001412"/>
    </source>
</evidence>
<keyword evidence="5 8" id="KW-0378">Hydrolase</keyword>
<dbReference type="EC" id="3.2.1.23" evidence="3 8"/>
<dbReference type="InterPro" id="IPR013739">
    <property type="entry name" value="Beta_galactosidase_C"/>
</dbReference>
<dbReference type="Gene3D" id="3.20.20.80">
    <property type="entry name" value="Glycosidases"/>
    <property type="match status" value="1"/>
</dbReference>
<name>A0A9D2C6I3_9FIRM</name>
<feature type="domain" description="Beta-galactosidase C-terminal" evidence="13">
    <location>
        <begin position="651"/>
        <end position="699"/>
    </location>
</feature>
<dbReference type="InterPro" id="IPR017853">
    <property type="entry name" value="GH"/>
</dbReference>
<dbReference type="InterPro" id="IPR029062">
    <property type="entry name" value="Class_I_gatase-like"/>
</dbReference>
<evidence type="ECO:0000256" key="2">
    <source>
        <dbReference type="ARBA" id="ARBA00005940"/>
    </source>
</evidence>
<feature type="binding site" evidence="10">
    <location>
        <position position="323"/>
    </location>
    <ligand>
        <name>substrate</name>
    </ligand>
</feature>
<accession>A0A9D2C6I3</accession>
<dbReference type="InterPro" id="IPR013780">
    <property type="entry name" value="Glyco_hydro_b"/>
</dbReference>
<feature type="binding site" evidence="10">
    <location>
        <position position="150"/>
    </location>
    <ligand>
        <name>substrate</name>
    </ligand>
</feature>
<dbReference type="InterPro" id="IPR003476">
    <property type="entry name" value="Glyco_hydro_42"/>
</dbReference>
<evidence type="ECO:0000313" key="15">
    <source>
        <dbReference type="Proteomes" id="UP000824007"/>
    </source>
</evidence>
<dbReference type="SUPFAM" id="SSF52317">
    <property type="entry name" value="Class I glutamine amidotransferase-like"/>
    <property type="match status" value="1"/>
</dbReference>
<dbReference type="Pfam" id="PF02449">
    <property type="entry name" value="Glyco_hydro_42"/>
    <property type="match status" value="1"/>
</dbReference>
<dbReference type="InterPro" id="IPR013529">
    <property type="entry name" value="Glyco_hydro_42_N"/>
</dbReference>
<proteinExistence type="inferred from homology"/>
<dbReference type="GO" id="GO:0006012">
    <property type="term" value="P:galactose metabolic process"/>
    <property type="evidence" value="ECO:0007669"/>
    <property type="project" value="InterPro"/>
</dbReference>
<feature type="domain" description="Glycoside hydrolase family 42 N-terminal" evidence="11">
    <location>
        <begin position="15"/>
        <end position="393"/>
    </location>
</feature>
<feature type="active site" description="Nucleophile" evidence="9">
    <location>
        <position position="315"/>
    </location>
</feature>